<dbReference type="SUPFAM" id="SSF53448">
    <property type="entry name" value="Nucleotide-diphospho-sugar transferases"/>
    <property type="match status" value="1"/>
</dbReference>
<name>A0A1H4BA06_9BACT</name>
<gene>
    <name evidence="8" type="ORF">SAMN05660420_02097</name>
</gene>
<evidence type="ECO:0000256" key="1">
    <source>
        <dbReference type="ARBA" id="ARBA00004236"/>
    </source>
</evidence>
<dbReference type="AlphaFoldDB" id="A0A1H4BA06"/>
<dbReference type="STRING" id="37625.SAMN05660420_02097"/>
<feature type="transmembrane region" description="Helical" evidence="6">
    <location>
        <begin position="232"/>
        <end position="252"/>
    </location>
</feature>
<evidence type="ECO:0000313" key="9">
    <source>
        <dbReference type="Proteomes" id="UP000199409"/>
    </source>
</evidence>
<evidence type="ECO:0000256" key="2">
    <source>
        <dbReference type="ARBA" id="ARBA00022475"/>
    </source>
</evidence>
<proteinExistence type="predicted"/>
<keyword evidence="3" id="KW-0328">Glycosyltransferase</keyword>
<organism evidence="8 9">
    <name type="scientific">Desulfuromusa kysingii</name>
    <dbReference type="NCBI Taxonomy" id="37625"/>
    <lineage>
        <taxon>Bacteria</taxon>
        <taxon>Pseudomonadati</taxon>
        <taxon>Thermodesulfobacteriota</taxon>
        <taxon>Desulfuromonadia</taxon>
        <taxon>Desulfuromonadales</taxon>
        <taxon>Geopsychrobacteraceae</taxon>
        <taxon>Desulfuromusa</taxon>
    </lineage>
</organism>
<evidence type="ECO:0000313" key="8">
    <source>
        <dbReference type="EMBL" id="SEA44947.1"/>
    </source>
</evidence>
<dbReference type="PANTHER" id="PTHR43646">
    <property type="entry name" value="GLYCOSYLTRANSFERASE"/>
    <property type="match status" value="1"/>
</dbReference>
<evidence type="ECO:0000256" key="6">
    <source>
        <dbReference type="SAM" id="Phobius"/>
    </source>
</evidence>
<dbReference type="InterPro" id="IPR029044">
    <property type="entry name" value="Nucleotide-diphossugar_trans"/>
</dbReference>
<protein>
    <submittedName>
        <fullName evidence="8">Glycosyltransferase, GT2 family</fullName>
    </submittedName>
</protein>
<dbReference type="RefSeq" id="WP_245706457.1">
    <property type="nucleotide sequence ID" value="NZ_FNQN01000006.1"/>
</dbReference>
<keyword evidence="6" id="KW-0812">Transmembrane</keyword>
<evidence type="ECO:0000256" key="4">
    <source>
        <dbReference type="ARBA" id="ARBA00022679"/>
    </source>
</evidence>
<evidence type="ECO:0000256" key="5">
    <source>
        <dbReference type="ARBA" id="ARBA00023136"/>
    </source>
</evidence>
<keyword evidence="9" id="KW-1185">Reference proteome</keyword>
<dbReference type="Pfam" id="PF00535">
    <property type="entry name" value="Glycos_transf_2"/>
    <property type="match status" value="1"/>
</dbReference>
<keyword evidence="5 6" id="KW-0472">Membrane</keyword>
<reference evidence="8 9" key="1">
    <citation type="submission" date="2016-10" db="EMBL/GenBank/DDBJ databases">
        <authorList>
            <person name="de Groot N.N."/>
        </authorList>
    </citation>
    <scope>NUCLEOTIDE SEQUENCE [LARGE SCALE GENOMIC DNA]</scope>
    <source>
        <strain evidence="8 9">DSM 7343</strain>
    </source>
</reference>
<dbReference type="GO" id="GO:0005886">
    <property type="term" value="C:plasma membrane"/>
    <property type="evidence" value="ECO:0007669"/>
    <property type="project" value="UniProtKB-SubCell"/>
</dbReference>
<feature type="transmembrane region" description="Helical" evidence="6">
    <location>
        <begin position="264"/>
        <end position="283"/>
    </location>
</feature>
<evidence type="ECO:0000256" key="3">
    <source>
        <dbReference type="ARBA" id="ARBA00022676"/>
    </source>
</evidence>
<dbReference type="InterPro" id="IPR001173">
    <property type="entry name" value="Glyco_trans_2-like"/>
</dbReference>
<comment type="subcellular location">
    <subcellularLocation>
        <location evidence="1">Cell membrane</location>
    </subcellularLocation>
</comment>
<sequence length="322" mass="36840">MIDFSIIIPAKNEEHNIKNCLESIFAVDYDHAQYEVIVVDNGSTDQTVAIAKELGAQTFIQPDLTISGLRNYGASEAKGEIFVFLDADCTVTNSWLAAASRYLKQSEIVSFGSPVVLPPNATWVQKTWFYIREKKKDVEEVEWHESANVFVQREAFIAVHGFDEDLITCEDYDLSFRLSKIGKLLSDRRIIAIHHREPATISEFFKKEIWRSKSNVHRLLDRTFNLRELPSILVPPFYCFLAGLFVLFLLLFGSFDVKTINSGWLILLVVWQLPIVLLSSWKIRHAWNTKMAGQLFVLLNVYFLARGLAFVSELRSLKVGKT</sequence>
<dbReference type="GO" id="GO:0016757">
    <property type="term" value="F:glycosyltransferase activity"/>
    <property type="evidence" value="ECO:0007669"/>
    <property type="project" value="UniProtKB-KW"/>
</dbReference>
<accession>A0A1H4BA06</accession>
<dbReference type="Proteomes" id="UP000199409">
    <property type="component" value="Unassembled WGS sequence"/>
</dbReference>
<feature type="transmembrane region" description="Helical" evidence="6">
    <location>
        <begin position="295"/>
        <end position="312"/>
    </location>
</feature>
<keyword evidence="4 8" id="KW-0808">Transferase</keyword>
<keyword evidence="2" id="KW-1003">Cell membrane</keyword>
<evidence type="ECO:0000259" key="7">
    <source>
        <dbReference type="Pfam" id="PF00535"/>
    </source>
</evidence>
<dbReference type="PANTHER" id="PTHR43646:SF2">
    <property type="entry name" value="GLYCOSYLTRANSFERASE 2-LIKE DOMAIN-CONTAINING PROTEIN"/>
    <property type="match status" value="1"/>
</dbReference>
<dbReference type="Gene3D" id="3.90.550.10">
    <property type="entry name" value="Spore Coat Polysaccharide Biosynthesis Protein SpsA, Chain A"/>
    <property type="match status" value="1"/>
</dbReference>
<dbReference type="EMBL" id="FNQN01000006">
    <property type="protein sequence ID" value="SEA44947.1"/>
    <property type="molecule type" value="Genomic_DNA"/>
</dbReference>
<keyword evidence="6" id="KW-1133">Transmembrane helix</keyword>
<feature type="domain" description="Glycosyltransferase 2-like" evidence="7">
    <location>
        <begin position="5"/>
        <end position="129"/>
    </location>
</feature>